<gene>
    <name evidence="1" type="ORF">UU78_C0040G0001</name>
</gene>
<feature type="non-terminal residue" evidence="1">
    <location>
        <position position="1"/>
    </location>
</feature>
<reference evidence="1 2" key="1">
    <citation type="journal article" date="2015" name="Nature">
        <title>rRNA introns, odd ribosomes, and small enigmatic genomes across a large radiation of phyla.</title>
        <authorList>
            <person name="Brown C.T."/>
            <person name="Hug L.A."/>
            <person name="Thomas B.C."/>
            <person name="Sharon I."/>
            <person name="Castelle C.J."/>
            <person name="Singh A."/>
            <person name="Wilkins M.J."/>
            <person name="Williams K.H."/>
            <person name="Banfield J.F."/>
        </authorList>
    </citation>
    <scope>NUCLEOTIDE SEQUENCE [LARGE SCALE GENOMIC DNA]</scope>
</reference>
<name>A0A0G0XA96_9BACT</name>
<comment type="caution">
    <text evidence="1">The sequence shown here is derived from an EMBL/GenBank/DDBJ whole genome shotgun (WGS) entry which is preliminary data.</text>
</comment>
<organism evidence="1 2">
    <name type="scientific">Candidatus Roizmanbacteria bacterium GW2011_GWC2_41_7</name>
    <dbReference type="NCBI Taxonomy" id="1618487"/>
    <lineage>
        <taxon>Bacteria</taxon>
        <taxon>Candidatus Roizmaniibacteriota</taxon>
    </lineage>
</organism>
<dbReference type="Proteomes" id="UP000034371">
    <property type="component" value="Unassembled WGS sequence"/>
</dbReference>
<proteinExistence type="predicted"/>
<dbReference type="EMBL" id="LCBY01000040">
    <property type="protein sequence ID" value="KKS21312.1"/>
    <property type="molecule type" value="Genomic_DNA"/>
</dbReference>
<evidence type="ECO:0000313" key="1">
    <source>
        <dbReference type="EMBL" id="KKS21312.1"/>
    </source>
</evidence>
<evidence type="ECO:0000313" key="2">
    <source>
        <dbReference type="Proteomes" id="UP000034371"/>
    </source>
</evidence>
<dbReference type="AlphaFoldDB" id="A0A0G0XA96"/>
<accession>A0A0G0XA96</accession>
<protein>
    <submittedName>
        <fullName evidence="1">Nitroreductase</fullName>
    </submittedName>
</protein>
<sequence>LKIVNFALQGSLNGFVVHGMAGFDYARARADLEIPDDFDVEAMIIQSSPRTSSLITGFNSLSPNLTSSYCARGKLSSFEIDSARFFD</sequence>